<dbReference type="Proteomes" id="UP000553193">
    <property type="component" value="Unassembled WGS sequence"/>
</dbReference>
<evidence type="ECO:0000313" key="3">
    <source>
        <dbReference type="Proteomes" id="UP000553193"/>
    </source>
</evidence>
<sequence>MMSRNQFTALMALAVAALLAAGAALWLGTRPVMPLPAPAPLQPEWEAALAQLDRAQSGEAAALPELRRRLLALAELQDRAGEPLRVEAMLQGLAGRIEGTLATLPAGTPTAPLEAALPLAALAMGALGLLGLLLAARRRPPAEAGPPAWSESLREEVQAALGSARQAQEEVARATARAGDQQDRLAHRVRLLSERLETLPTGEADPRLASLLDRVETLGATLGQLAGRAEATLEREARGLERLEVAVDNLHAAPAAPSDPAPFAALLPAFENAAAECRATAPLLGELASLAQQAMTRVTDEAVVRIGVAAERVSTAGQEALAEAQSALAAAAERVSALTPTEPPALPLERLEALAARLEEGAATAQPLAGLPAEVARVAALAAEMDRVAQGLGSVIPVADLAAQVDRVTAAAIHVQSAAERLESGLPVLELTTQIARMDAAAGAVEQAAGKIPVTEMAGQLDRLTTVLAAQLSQVTGGVAALEQGARQMVHALPLAALDVQVARVEAVAVALEEGAQHLGEALPLESLANHVTRLEALVEGGARLGETAQELAGAAAAVREAGAALETSARAMPDARAALGPIIAELQAALPTRAEPLAPRRAPSLPEPRGSIAASLVAELTPRHAPLSGALRRVGQVEAEVAELLGEAESLAEQAVQRPGEAWPAPVSGRVGEVLGSIQSTIDRLQTVATALALAADAPGQEPMDGEARGAA</sequence>
<proteinExistence type="predicted"/>
<feature type="coiled-coil region" evidence="1">
    <location>
        <begin position="150"/>
        <end position="184"/>
    </location>
</feature>
<evidence type="ECO:0000313" key="2">
    <source>
        <dbReference type="EMBL" id="MBB3899353.1"/>
    </source>
</evidence>
<accession>A0A840AFU3</accession>
<dbReference type="AlphaFoldDB" id="A0A840AFU3"/>
<organism evidence="2 3">
    <name type="scientific">Roseococcus suduntuyensis</name>
    <dbReference type="NCBI Taxonomy" id="455361"/>
    <lineage>
        <taxon>Bacteria</taxon>
        <taxon>Pseudomonadati</taxon>
        <taxon>Pseudomonadota</taxon>
        <taxon>Alphaproteobacteria</taxon>
        <taxon>Acetobacterales</taxon>
        <taxon>Roseomonadaceae</taxon>
        <taxon>Roseococcus</taxon>
    </lineage>
</organism>
<comment type="caution">
    <text evidence="2">The sequence shown here is derived from an EMBL/GenBank/DDBJ whole genome shotgun (WGS) entry which is preliminary data.</text>
</comment>
<reference evidence="2 3" key="1">
    <citation type="submission" date="2020-08" db="EMBL/GenBank/DDBJ databases">
        <title>Genomic Encyclopedia of Type Strains, Phase IV (KMG-IV): sequencing the most valuable type-strain genomes for metagenomic binning, comparative biology and taxonomic classification.</title>
        <authorList>
            <person name="Goeker M."/>
        </authorList>
    </citation>
    <scope>NUCLEOTIDE SEQUENCE [LARGE SCALE GENOMIC DNA]</scope>
    <source>
        <strain evidence="2 3">DSM 19979</strain>
    </source>
</reference>
<gene>
    <name evidence="2" type="ORF">GGQ83_002805</name>
</gene>
<keyword evidence="1" id="KW-0175">Coiled coil</keyword>
<dbReference type="EMBL" id="JACIDJ010000005">
    <property type="protein sequence ID" value="MBB3899353.1"/>
    <property type="molecule type" value="Genomic_DNA"/>
</dbReference>
<evidence type="ECO:0000256" key="1">
    <source>
        <dbReference type="SAM" id="Coils"/>
    </source>
</evidence>
<keyword evidence="3" id="KW-1185">Reference proteome</keyword>
<name>A0A840AFU3_9PROT</name>
<protein>
    <submittedName>
        <fullName evidence="2">Uncharacterized protein</fullName>
    </submittedName>
</protein>